<dbReference type="AlphaFoldDB" id="A0A136J1T7"/>
<accession>A0A136J1T7</accession>
<name>A0A136J1T7_9PEZI</name>
<evidence type="ECO:0000313" key="1">
    <source>
        <dbReference type="EMBL" id="KXJ91049.1"/>
    </source>
</evidence>
<dbReference type="EMBL" id="KQ964251">
    <property type="protein sequence ID" value="KXJ91049.1"/>
    <property type="molecule type" value="Genomic_DNA"/>
</dbReference>
<evidence type="ECO:0000313" key="2">
    <source>
        <dbReference type="Proteomes" id="UP000070501"/>
    </source>
</evidence>
<protein>
    <submittedName>
        <fullName evidence="1">Uncharacterized protein</fullName>
    </submittedName>
</protein>
<dbReference type="Proteomes" id="UP000070501">
    <property type="component" value="Unassembled WGS sequence"/>
</dbReference>
<sequence>MAEDYMVRLTLPLICYSDRTLCQSPCAFVVARRPAYCTAWCERDLLFRRPP</sequence>
<proteinExistence type="predicted"/>
<dbReference type="InParanoid" id="A0A136J1T7"/>
<reference evidence="2" key="1">
    <citation type="submission" date="2016-02" db="EMBL/GenBank/DDBJ databases">
        <title>Draft genome sequence of Microdochium bolleyi, a fungal endophyte of beachgrass.</title>
        <authorList>
            <consortium name="DOE Joint Genome Institute"/>
            <person name="David A.S."/>
            <person name="May G."/>
            <person name="Haridas S."/>
            <person name="Lim J."/>
            <person name="Wang M."/>
            <person name="Labutti K."/>
            <person name="Lipzen A."/>
            <person name="Barry K."/>
            <person name="Grigoriev I.V."/>
        </authorList>
    </citation>
    <scope>NUCLEOTIDE SEQUENCE [LARGE SCALE GENOMIC DNA]</scope>
    <source>
        <strain evidence="2">J235TASD1</strain>
    </source>
</reference>
<gene>
    <name evidence="1" type="ORF">Micbo1qcDRAFT_163780</name>
</gene>
<keyword evidence="2" id="KW-1185">Reference proteome</keyword>
<organism evidence="1 2">
    <name type="scientific">Microdochium bolleyi</name>
    <dbReference type="NCBI Taxonomy" id="196109"/>
    <lineage>
        <taxon>Eukaryota</taxon>
        <taxon>Fungi</taxon>
        <taxon>Dikarya</taxon>
        <taxon>Ascomycota</taxon>
        <taxon>Pezizomycotina</taxon>
        <taxon>Sordariomycetes</taxon>
        <taxon>Xylariomycetidae</taxon>
        <taxon>Xylariales</taxon>
        <taxon>Microdochiaceae</taxon>
        <taxon>Microdochium</taxon>
    </lineage>
</organism>